<keyword evidence="2" id="KW-1185">Reference proteome</keyword>
<evidence type="ECO:0000313" key="2">
    <source>
        <dbReference type="Proteomes" id="UP000507962"/>
    </source>
</evidence>
<sequence>MTTSPQHIAAFRKVLALRGEATTLAGVSLDAIIKREGTGIFERYAEKTYQVTGESRTVTVLVEDLAGAASGITTNATVEHHGSQWVVSSTKDKVLRTRLEVKMWREL</sequence>
<dbReference type="Proteomes" id="UP000507962">
    <property type="component" value="Unassembled WGS sequence"/>
</dbReference>
<dbReference type="RefSeq" id="WP_180139782.1">
    <property type="nucleotide sequence ID" value="NZ_CAADHO010000003.1"/>
</dbReference>
<evidence type="ECO:0000313" key="1">
    <source>
        <dbReference type="EMBL" id="VFQ44387.1"/>
    </source>
</evidence>
<dbReference type="EMBL" id="CAADHO010000003">
    <property type="protein sequence ID" value="VFQ44387.1"/>
    <property type="molecule type" value="Genomic_DNA"/>
</dbReference>
<gene>
    <name evidence="1" type="ORF">MSL71_20360</name>
</gene>
<proteinExistence type="predicted"/>
<name>A0A4U8YLE6_9BACT</name>
<dbReference type="AlphaFoldDB" id="A0A4U8YLE6"/>
<protein>
    <submittedName>
        <fullName evidence="1">Uncharacterized protein</fullName>
    </submittedName>
</protein>
<organism evidence="1 2">
    <name type="scientific">Desulfoluna butyratoxydans</name>
    <dbReference type="NCBI Taxonomy" id="231438"/>
    <lineage>
        <taxon>Bacteria</taxon>
        <taxon>Pseudomonadati</taxon>
        <taxon>Thermodesulfobacteriota</taxon>
        <taxon>Desulfobacteria</taxon>
        <taxon>Desulfobacterales</taxon>
        <taxon>Desulfolunaceae</taxon>
        <taxon>Desulfoluna</taxon>
    </lineage>
</organism>
<reference evidence="1 2" key="1">
    <citation type="submission" date="2019-03" db="EMBL/GenBank/DDBJ databases">
        <authorList>
            <person name="Nijsse B."/>
        </authorList>
    </citation>
    <scope>NUCLEOTIDE SEQUENCE [LARGE SCALE GENOMIC DNA]</scope>
    <source>
        <strain evidence="1">Desulfoluna butyratoxydans MSL71</strain>
    </source>
</reference>
<accession>A0A4U8YLE6</accession>